<reference evidence="2" key="1">
    <citation type="journal article" date="2012" name="Nat. Biotechnol.">
        <title>Reference genome sequence of the model plant Setaria.</title>
        <authorList>
            <person name="Bennetzen J.L."/>
            <person name="Schmutz J."/>
            <person name="Wang H."/>
            <person name="Percifield R."/>
            <person name="Hawkins J."/>
            <person name="Pontaroli A.C."/>
            <person name="Estep M."/>
            <person name="Feng L."/>
            <person name="Vaughn J.N."/>
            <person name="Grimwood J."/>
            <person name="Jenkins J."/>
            <person name="Barry K."/>
            <person name="Lindquist E."/>
            <person name="Hellsten U."/>
            <person name="Deshpande S."/>
            <person name="Wang X."/>
            <person name="Wu X."/>
            <person name="Mitros T."/>
            <person name="Triplett J."/>
            <person name="Yang X."/>
            <person name="Ye C.Y."/>
            <person name="Mauro-Herrera M."/>
            <person name="Wang L."/>
            <person name="Li P."/>
            <person name="Sharma M."/>
            <person name="Sharma R."/>
            <person name="Ronald P.C."/>
            <person name="Panaud O."/>
            <person name="Kellogg E.A."/>
            <person name="Brutnell T.P."/>
            <person name="Doust A.N."/>
            <person name="Tuskan G.A."/>
            <person name="Rokhsar D."/>
            <person name="Devos K.M."/>
        </authorList>
    </citation>
    <scope>NUCLEOTIDE SEQUENCE [LARGE SCALE GENOMIC DNA]</scope>
    <source>
        <strain evidence="2">cv. Yugu1</strain>
    </source>
</reference>
<organism evidence="1 2">
    <name type="scientific">Setaria italica</name>
    <name type="common">Foxtail millet</name>
    <name type="synonym">Panicum italicum</name>
    <dbReference type="NCBI Taxonomy" id="4555"/>
    <lineage>
        <taxon>Eukaryota</taxon>
        <taxon>Viridiplantae</taxon>
        <taxon>Streptophyta</taxon>
        <taxon>Embryophyta</taxon>
        <taxon>Tracheophyta</taxon>
        <taxon>Spermatophyta</taxon>
        <taxon>Magnoliopsida</taxon>
        <taxon>Liliopsida</taxon>
        <taxon>Poales</taxon>
        <taxon>Poaceae</taxon>
        <taxon>PACMAD clade</taxon>
        <taxon>Panicoideae</taxon>
        <taxon>Panicodae</taxon>
        <taxon>Paniceae</taxon>
        <taxon>Cenchrinae</taxon>
        <taxon>Setaria</taxon>
    </lineage>
</organism>
<keyword evidence="2" id="KW-1185">Reference proteome</keyword>
<dbReference type="Proteomes" id="UP000004995">
    <property type="component" value="Unassembled WGS sequence"/>
</dbReference>
<accession>K3ZGI2</accession>
<dbReference type="Gramene" id="KQL16263">
    <property type="protein sequence ID" value="KQL16263"/>
    <property type="gene ID" value="SETIT_025684mg"/>
</dbReference>
<dbReference type="AlphaFoldDB" id="K3ZGI2"/>
<name>K3ZGI2_SETIT</name>
<dbReference type="InParanoid" id="K3ZGI2"/>
<dbReference type="EMBL" id="AGNK02001911">
    <property type="status" value="NOT_ANNOTATED_CDS"/>
    <property type="molecule type" value="Genomic_DNA"/>
</dbReference>
<evidence type="ECO:0000313" key="1">
    <source>
        <dbReference type="EnsemblPlants" id="KQL16263"/>
    </source>
</evidence>
<dbReference type="HOGENOM" id="CLU_3360573_0_0_1"/>
<dbReference type="EnsemblPlants" id="KQL16263">
    <property type="protein sequence ID" value="KQL16263"/>
    <property type="gene ID" value="SETIT_025684mg"/>
</dbReference>
<reference evidence="1" key="2">
    <citation type="submission" date="2018-08" db="UniProtKB">
        <authorList>
            <consortium name="EnsemblPlants"/>
        </authorList>
    </citation>
    <scope>IDENTIFICATION</scope>
    <source>
        <strain evidence="1">Yugu1</strain>
    </source>
</reference>
<proteinExistence type="predicted"/>
<sequence>MVGGDEVGRAHIGEGPRCARGCAQGLVERRRLYSQT</sequence>
<evidence type="ECO:0000313" key="2">
    <source>
        <dbReference type="Proteomes" id="UP000004995"/>
    </source>
</evidence>
<protein>
    <submittedName>
        <fullName evidence="1">Uncharacterized protein</fullName>
    </submittedName>
</protein>